<dbReference type="InterPro" id="IPR002110">
    <property type="entry name" value="Ankyrin_rpt"/>
</dbReference>
<feature type="repeat" description="ANK" evidence="3">
    <location>
        <begin position="1567"/>
        <end position="1599"/>
    </location>
</feature>
<dbReference type="Pfam" id="PF00023">
    <property type="entry name" value="Ank"/>
    <property type="match status" value="2"/>
</dbReference>
<protein>
    <recommendedName>
        <fullName evidence="7">Ankyrin repeat protein</fullName>
    </recommendedName>
</protein>
<dbReference type="STRING" id="1447883.A0A2B7YFK4"/>
<dbReference type="PROSITE" id="PS50088">
    <property type="entry name" value="ANK_REPEAT"/>
    <property type="match status" value="4"/>
</dbReference>
<proteinExistence type="predicted"/>
<dbReference type="OrthoDB" id="539213at2759"/>
<evidence type="ECO:0000256" key="2">
    <source>
        <dbReference type="ARBA" id="ARBA00023043"/>
    </source>
</evidence>
<dbReference type="PROSITE" id="PS50297">
    <property type="entry name" value="ANK_REP_REGION"/>
    <property type="match status" value="3"/>
</dbReference>
<keyword evidence="2 3" id="KW-0040">ANK repeat</keyword>
<feature type="compositionally biased region" description="Polar residues" evidence="4">
    <location>
        <begin position="1692"/>
        <end position="1705"/>
    </location>
</feature>
<accession>A0A2B7YFK4</accession>
<feature type="repeat" description="ANK" evidence="3">
    <location>
        <begin position="1442"/>
        <end position="1474"/>
    </location>
</feature>
<feature type="region of interest" description="Disordered" evidence="4">
    <location>
        <begin position="1690"/>
        <end position="1710"/>
    </location>
</feature>
<dbReference type="PANTHER" id="PTHR24198:SF165">
    <property type="entry name" value="ANKYRIN REPEAT-CONTAINING PROTEIN-RELATED"/>
    <property type="match status" value="1"/>
</dbReference>
<feature type="repeat" description="ANK" evidence="3">
    <location>
        <begin position="533"/>
        <end position="565"/>
    </location>
</feature>
<reference evidence="5 6" key="1">
    <citation type="submission" date="2017-10" db="EMBL/GenBank/DDBJ databases">
        <title>Comparative genomics in systemic dimorphic fungi from Ajellomycetaceae.</title>
        <authorList>
            <person name="Munoz J.F."/>
            <person name="Mcewen J.G."/>
            <person name="Clay O.K."/>
            <person name="Cuomo C.A."/>
        </authorList>
    </citation>
    <scope>NUCLEOTIDE SEQUENCE [LARGE SCALE GENOMIC DNA]</scope>
    <source>
        <strain evidence="5 6">UAMH7299</strain>
    </source>
</reference>
<dbReference type="Proteomes" id="UP000224634">
    <property type="component" value="Unassembled WGS sequence"/>
</dbReference>
<feature type="region of interest" description="Disordered" evidence="4">
    <location>
        <begin position="600"/>
        <end position="628"/>
    </location>
</feature>
<evidence type="ECO:0000313" key="5">
    <source>
        <dbReference type="EMBL" id="PGH19662.1"/>
    </source>
</evidence>
<evidence type="ECO:0000256" key="3">
    <source>
        <dbReference type="PROSITE-ProRule" id="PRU00023"/>
    </source>
</evidence>
<evidence type="ECO:0000256" key="1">
    <source>
        <dbReference type="ARBA" id="ARBA00022737"/>
    </source>
</evidence>
<evidence type="ECO:0000256" key="4">
    <source>
        <dbReference type="SAM" id="MobiDB-lite"/>
    </source>
</evidence>
<dbReference type="Gene3D" id="1.25.40.20">
    <property type="entry name" value="Ankyrin repeat-containing domain"/>
    <property type="match status" value="4"/>
</dbReference>
<dbReference type="PRINTS" id="PR01415">
    <property type="entry name" value="ANKYRIN"/>
</dbReference>
<dbReference type="InterPro" id="IPR036770">
    <property type="entry name" value="Ankyrin_rpt-contain_sf"/>
</dbReference>
<dbReference type="PANTHER" id="PTHR24198">
    <property type="entry name" value="ANKYRIN REPEAT AND PROTEIN KINASE DOMAIN-CONTAINING PROTEIN"/>
    <property type="match status" value="1"/>
</dbReference>
<gene>
    <name evidence="5" type="ORF">AJ80_03817</name>
</gene>
<evidence type="ECO:0008006" key="7">
    <source>
        <dbReference type="Google" id="ProtNLM"/>
    </source>
</evidence>
<keyword evidence="6" id="KW-1185">Reference proteome</keyword>
<organism evidence="5 6">
    <name type="scientific">Polytolypa hystricis (strain UAMH7299)</name>
    <dbReference type="NCBI Taxonomy" id="1447883"/>
    <lineage>
        <taxon>Eukaryota</taxon>
        <taxon>Fungi</taxon>
        <taxon>Dikarya</taxon>
        <taxon>Ascomycota</taxon>
        <taxon>Pezizomycotina</taxon>
        <taxon>Eurotiomycetes</taxon>
        <taxon>Eurotiomycetidae</taxon>
        <taxon>Onygenales</taxon>
        <taxon>Onygenales incertae sedis</taxon>
        <taxon>Polytolypa</taxon>
    </lineage>
</organism>
<feature type="repeat" description="ANK" evidence="3">
    <location>
        <begin position="566"/>
        <end position="598"/>
    </location>
</feature>
<name>A0A2B7YFK4_POLH7</name>
<comment type="caution">
    <text evidence="5">The sequence shown here is derived from an EMBL/GenBank/DDBJ whole genome shotgun (WGS) entry which is preliminary data.</text>
</comment>
<dbReference type="Pfam" id="PF12796">
    <property type="entry name" value="Ank_2"/>
    <property type="match status" value="1"/>
</dbReference>
<dbReference type="SUPFAM" id="SSF48403">
    <property type="entry name" value="Ankyrin repeat"/>
    <property type="match status" value="2"/>
</dbReference>
<feature type="compositionally biased region" description="Basic and acidic residues" evidence="4">
    <location>
        <begin position="600"/>
        <end position="613"/>
    </location>
</feature>
<evidence type="ECO:0000313" key="6">
    <source>
        <dbReference type="Proteomes" id="UP000224634"/>
    </source>
</evidence>
<sequence length="1740" mass="195150">MDLPELPTKLSNFIPYLDSQANSGVPVSQALEPFKYYEAKLRQIFAQEPGHPASQDNHVNLLPLFAGHEGQLNIRARQLNRESQAEKEKYILSLNDQHRKPNGSPATVQTLKQFENNFKLFSESSLADLDWTNVVAAGSSVITPLLPIPEEHNRTKRAQRDYYHEQLAPASDVDLFLYGLNEEQAIKKIKQIEACVQGSILEETTSIRTKNTITIVSKYPIRHVQVVLRLYKSVSEILTGFDVDCSCFAYDGSQVWATPRAVAAVVTQTNTIDLTRRSPSYENRLAKYAHRGFEVYWSDLDRSKIDPTIFERSFSHVAGLARLLVMEQLPLQSERDDYLAIRRAERGRAQVFTKGFRRHAPSLKERQPEDVAEWADEEDVSDYHSITIPYGPKYNAKRIEKLLYKKDLLLNAEWNKSKERKVDLHRHPAFFGAVEDIIQDCCGFCPSPMTEEDQEVAEIENKRFISGKVQFMKDNPGRQAIGSFNPITDDGWTEMAYVSNMTRLCQAIVDGDLGYVEKWCSRDGVCVDSRDHTGRTPLHLAAICGNVAIVKCLINHGARLAARIGGGFTALHIAAYKGHDEIVKALLEKSEENEAKHNELLNTQKESDKEASRGEPNTTEKNGDLDDYSVVSSDHDMQCATTEASFVKITPPQPSNDLIAEDTDSDQPNVYSVNAVAWEEPVSPLHLAAMYGHWKVVETLASTFGADVLLPVPMKSEQYDNTINTLLTLSLCLSLPLESCRAVIKSLLELGASSAQANTNQVTAFHAAIVKGSPELLDVLFEYDSAAAQSAVNHPSISESSYSPKIHLPISSAIAACNENMVEKLLAQGAEASKSVESFQHLVAERFKIHEDTYFSWDAARYSDPILVATICNKPEIVKLMLDHGADPNTLTHDGRNLVLHSQKPSQWNRGDSLLDIVNTRLEALKREFPELQPDDHYLNGLKQDSYKYWHVRNKLQMARLARDAIRDQLKVKISGNTKLKDGEENKLIDKLHKDLEAVRDILKEKGAKTFAELHPTLALVPPHDEPFSFEIGFKFSSHYQSETARDGYLRLFQAAWENDVETIKSLTLAPWDPSEHVPLHVAVWDENSFTPFSIAIYRGHVETAKLILEIADAQYKPTPQMKRVHADIDDSDVSDDDSSMYDTDPEEYEDAGTFDIREIEKLVPSNVSPLRVLRKSAPFWKFQEGAESTAKAVLAGIYVYERKSFSVSPALLDMTVGPLSMEPSVTSLRYALEIRDPKLVAMIINQGTRYSANNEKEPAQFSISVAELDTALLWGDKDVLTVLLAKTGAGLPLDALVKQSGVQTEKKSKFYQGLSVYGKKRTDWAAADGASYVSSTLDIGDTPLLRAAICANIDSVRWFLSDGPMEAYMKFASSNKRDPRLKALRNAAGGLEKTLSSWLNARRNLALSCAIMAVPTEEPSVEYLRLLLEILPASLDYKDAGGMTPLHFALSLRQLSAAEFLVKSGANQALRDNQCRNILHHLLVSHKGKPITSSKVFEAMWKLVDPKLARSLATEKATIHWSTDTPRQVTPLAHWLDTVDDTVSPNVLRTILQYMDGRALTSMNSQGDYPIHTAIKREQFELAKVLIEHNPEFLVCENATGVTALDILDDKYRRYCLDYGTRMNDLINRCTEFRPNSFHNTSSLTKSEVTAAWEEFRAMAAALPAKRKLVSLLDANELVRRLEVRRELKRTQNPNKTAETNDAESQNKREIDRWYHAALDAKNYEVEALVRGEKEEGTA</sequence>
<dbReference type="SMART" id="SM00248">
    <property type="entry name" value="ANK"/>
    <property type="match status" value="12"/>
</dbReference>
<keyword evidence="1" id="KW-0677">Repeat</keyword>
<dbReference type="EMBL" id="PDNA01000045">
    <property type="protein sequence ID" value="PGH19662.1"/>
    <property type="molecule type" value="Genomic_DNA"/>
</dbReference>